<reference evidence="3" key="1">
    <citation type="submission" date="2021-03" db="EMBL/GenBank/DDBJ databases">
        <title>Antimicrobial resistance genes in bacteria isolated from Japanese honey, and their potential for conferring macrolide and lincosamide resistance in the American foulbrood pathogen Paenibacillus larvae.</title>
        <authorList>
            <person name="Okamoto M."/>
            <person name="Kumagai M."/>
            <person name="Kanamori H."/>
            <person name="Takamatsu D."/>
        </authorList>
    </citation>
    <scope>NUCLEOTIDE SEQUENCE</scope>
    <source>
        <strain evidence="3">J40TS1</strain>
    </source>
</reference>
<evidence type="ECO:0000256" key="1">
    <source>
        <dbReference type="PIRSR" id="PIRSR620023-1"/>
    </source>
</evidence>
<feature type="active site" description="Proton acceptor" evidence="1">
    <location>
        <position position="18"/>
    </location>
</feature>
<name>A0A920CZQ8_9BACL</name>
<sequence>MKQVLIRTDASTAIGSGHVMRCLTIAKHLRRLGHHIQFWMEMLPGNLIDLVQREGFSVTEQEIAVDLLIVDHYQLDIEWEQAMRAVANKIVVIDDLANRRHDCDLLLDQNVVAGYKQRYDQLVPEHCIKLLGPAYLIMRDEFIEARQLAEVRDGHVQRLLVFMGGSDPTGETLKVLDALRQTATSFKHVDIVVGSSNPSRDSIKQYCAELQLHYHCQINYLAELMRLADFAIGAGGSAMWERCFVGLPSSSTVVADNQRLTTDKATELGAIIHLGWHEDVTSASYLRLLDQLPLLGDQLAAMSRQGLTITESQGSANAWLQEMVGLFA</sequence>
<dbReference type="GO" id="GO:0016787">
    <property type="term" value="F:hydrolase activity"/>
    <property type="evidence" value="ECO:0007669"/>
    <property type="project" value="UniProtKB-KW"/>
</dbReference>
<evidence type="ECO:0000313" key="3">
    <source>
        <dbReference type="EMBL" id="GIP19116.1"/>
    </source>
</evidence>
<protein>
    <submittedName>
        <fullName evidence="3">UDP-2,4-diacetamido-2,4, 6-trideoxy-beta-L-altropy ranose hydrolase</fullName>
    </submittedName>
</protein>
<gene>
    <name evidence="3" type="primary">rkpO</name>
    <name evidence="3" type="ORF">J40TS1_47580</name>
</gene>
<proteinExistence type="predicted"/>
<dbReference type="NCBIfam" id="TIGR03590">
    <property type="entry name" value="PseG"/>
    <property type="match status" value="1"/>
</dbReference>
<evidence type="ECO:0000256" key="2">
    <source>
        <dbReference type="PIRSR" id="PIRSR620023-2"/>
    </source>
</evidence>
<feature type="binding site" evidence="2">
    <location>
        <position position="241"/>
    </location>
    <ligand>
        <name>substrate</name>
    </ligand>
</feature>
<dbReference type="Gene3D" id="3.40.50.2000">
    <property type="entry name" value="Glycogen Phosphorylase B"/>
    <property type="match status" value="1"/>
</dbReference>
<dbReference type="EMBL" id="BOSE01000012">
    <property type="protein sequence ID" value="GIP19116.1"/>
    <property type="molecule type" value="Genomic_DNA"/>
</dbReference>
<dbReference type="Proteomes" id="UP000683139">
    <property type="component" value="Unassembled WGS sequence"/>
</dbReference>
<evidence type="ECO:0000313" key="4">
    <source>
        <dbReference type="Proteomes" id="UP000683139"/>
    </source>
</evidence>
<dbReference type="AlphaFoldDB" id="A0A920CZQ8"/>
<dbReference type="Gene3D" id="3.40.50.11190">
    <property type="match status" value="1"/>
</dbReference>
<dbReference type="RefSeq" id="WP_213519772.1">
    <property type="nucleotide sequence ID" value="NZ_BOSE01000012.1"/>
</dbReference>
<dbReference type="SUPFAM" id="SSF53756">
    <property type="entry name" value="UDP-Glycosyltransferase/glycogen phosphorylase"/>
    <property type="match status" value="1"/>
</dbReference>
<comment type="caution">
    <text evidence="3">The sequence shown here is derived from an EMBL/GenBank/DDBJ whole genome shotgun (WGS) entry which is preliminary data.</text>
</comment>
<keyword evidence="4" id="KW-1185">Reference proteome</keyword>
<feature type="binding site" evidence="2">
    <location>
        <position position="139"/>
    </location>
    <ligand>
        <name>substrate</name>
    </ligand>
</feature>
<accession>A0A920CZQ8</accession>
<organism evidence="3 4">
    <name type="scientific">Paenibacillus montaniterrae</name>
    <dbReference type="NCBI Taxonomy" id="429341"/>
    <lineage>
        <taxon>Bacteria</taxon>
        <taxon>Bacillati</taxon>
        <taxon>Bacillota</taxon>
        <taxon>Bacilli</taxon>
        <taxon>Bacillales</taxon>
        <taxon>Paenibacillaceae</taxon>
        <taxon>Paenibacillus</taxon>
    </lineage>
</organism>
<dbReference type="InterPro" id="IPR020023">
    <property type="entry name" value="PseG"/>
</dbReference>
<keyword evidence="3" id="KW-0378">Hydrolase</keyword>